<organism evidence="1 2">
    <name type="scientific">Lignipirellula cremea</name>
    <dbReference type="NCBI Taxonomy" id="2528010"/>
    <lineage>
        <taxon>Bacteria</taxon>
        <taxon>Pseudomonadati</taxon>
        <taxon>Planctomycetota</taxon>
        <taxon>Planctomycetia</taxon>
        <taxon>Pirellulales</taxon>
        <taxon>Pirellulaceae</taxon>
        <taxon>Lignipirellula</taxon>
    </lineage>
</organism>
<dbReference type="AlphaFoldDB" id="A0A518E3H8"/>
<sequence length="121" mass="13333">MSIETRHTPGPWRVEAINGGETYQVTTCEPRHFTVVAELPFDLQDRDLANAQLIAAAPQLLAALIIARDELAIFFVSNPADQDTKRALNAVRAAIRKAEPPVANATIQQPQFALAYERIDP</sequence>
<gene>
    <name evidence="1" type="ORF">Pla8534_64740</name>
</gene>
<dbReference type="KEGG" id="lcre:Pla8534_64740"/>
<name>A0A518E3H8_9BACT</name>
<proteinExistence type="predicted"/>
<accession>A0A518E3H8</accession>
<protein>
    <submittedName>
        <fullName evidence="1">Uncharacterized protein</fullName>
    </submittedName>
</protein>
<keyword evidence="2" id="KW-1185">Reference proteome</keyword>
<evidence type="ECO:0000313" key="2">
    <source>
        <dbReference type="Proteomes" id="UP000317648"/>
    </source>
</evidence>
<dbReference type="Proteomes" id="UP000317648">
    <property type="component" value="Chromosome"/>
</dbReference>
<evidence type="ECO:0000313" key="1">
    <source>
        <dbReference type="EMBL" id="QDU98603.1"/>
    </source>
</evidence>
<reference evidence="1 2" key="1">
    <citation type="submission" date="2019-02" db="EMBL/GenBank/DDBJ databases">
        <title>Deep-cultivation of Planctomycetes and their phenomic and genomic characterization uncovers novel biology.</title>
        <authorList>
            <person name="Wiegand S."/>
            <person name="Jogler M."/>
            <person name="Boedeker C."/>
            <person name="Pinto D."/>
            <person name="Vollmers J."/>
            <person name="Rivas-Marin E."/>
            <person name="Kohn T."/>
            <person name="Peeters S.H."/>
            <person name="Heuer A."/>
            <person name="Rast P."/>
            <person name="Oberbeckmann S."/>
            <person name="Bunk B."/>
            <person name="Jeske O."/>
            <person name="Meyerdierks A."/>
            <person name="Storesund J.E."/>
            <person name="Kallscheuer N."/>
            <person name="Luecker S."/>
            <person name="Lage O.M."/>
            <person name="Pohl T."/>
            <person name="Merkel B.J."/>
            <person name="Hornburger P."/>
            <person name="Mueller R.-W."/>
            <person name="Bruemmer F."/>
            <person name="Labrenz M."/>
            <person name="Spormann A.M."/>
            <person name="Op den Camp H."/>
            <person name="Overmann J."/>
            <person name="Amann R."/>
            <person name="Jetten M.S.M."/>
            <person name="Mascher T."/>
            <person name="Medema M.H."/>
            <person name="Devos D.P."/>
            <person name="Kaster A.-K."/>
            <person name="Ovreas L."/>
            <person name="Rohde M."/>
            <person name="Galperin M.Y."/>
            <person name="Jogler C."/>
        </authorList>
    </citation>
    <scope>NUCLEOTIDE SEQUENCE [LARGE SCALE GENOMIC DNA]</scope>
    <source>
        <strain evidence="1 2">Pla85_3_4</strain>
    </source>
</reference>
<dbReference type="EMBL" id="CP036433">
    <property type="protein sequence ID" value="QDU98603.1"/>
    <property type="molecule type" value="Genomic_DNA"/>
</dbReference>